<dbReference type="PANTHER" id="PTHR33050">
    <property type="entry name" value="REVERSE TRANSCRIPTASE DOMAIN-CONTAINING PROTEIN"/>
    <property type="match status" value="1"/>
</dbReference>
<evidence type="ECO:0000313" key="3">
    <source>
        <dbReference type="EMBL" id="KAA6393997.1"/>
    </source>
</evidence>
<evidence type="ECO:0000313" key="4">
    <source>
        <dbReference type="Proteomes" id="UP000324800"/>
    </source>
</evidence>
<dbReference type="InterPro" id="IPR052055">
    <property type="entry name" value="Hepadnavirus_pol/RT"/>
</dbReference>
<reference evidence="3 4" key="1">
    <citation type="submission" date="2019-03" db="EMBL/GenBank/DDBJ databases">
        <title>Single cell metagenomics reveals metabolic interactions within the superorganism composed of flagellate Streblomastix strix and complex community of Bacteroidetes bacteria on its surface.</title>
        <authorList>
            <person name="Treitli S.C."/>
            <person name="Kolisko M."/>
            <person name="Husnik F."/>
            <person name="Keeling P."/>
            <person name="Hampl V."/>
        </authorList>
    </citation>
    <scope>NUCLEOTIDE SEQUENCE [LARGE SCALE GENOMIC DNA]</scope>
    <source>
        <strain evidence="3">ST1C</strain>
    </source>
</reference>
<dbReference type="InterPro" id="IPR000477">
    <property type="entry name" value="RT_dom"/>
</dbReference>
<feature type="compositionally biased region" description="Polar residues" evidence="1">
    <location>
        <begin position="208"/>
        <end position="229"/>
    </location>
</feature>
<protein>
    <recommendedName>
        <fullName evidence="2">Reverse transcriptase domain-containing protein</fullName>
    </recommendedName>
</protein>
<dbReference type="AlphaFoldDB" id="A0A5J4WGD4"/>
<sequence length="229" mass="26932">MVQYDIHDKKANGKWRKMLGAKTLNKQIADFHFKMHDSNKVKQKNRLGDWGTSLDISPAFHHLIVQTESQPYLAFEFQNNHYTYRAIPFGTKHSPIFFATAMEPIMQQIRMKTEIRVINYVDDIFLLHQNKDYLKNMTQKVKDSLKYFEFTMNTEKSETEPKQKLHFPEFNGPSESICGKTERMEYNDDNEQDRNSKHKLVDSEIQSDHSSIVNTDISTNDNDNRCSTQ</sequence>
<dbReference type="PANTHER" id="PTHR33050:SF7">
    <property type="entry name" value="RIBONUCLEASE H"/>
    <property type="match status" value="1"/>
</dbReference>
<gene>
    <name evidence="3" type="ORF">EZS28_010476</name>
</gene>
<feature type="region of interest" description="Disordered" evidence="1">
    <location>
        <begin position="158"/>
        <end position="229"/>
    </location>
</feature>
<dbReference type="EMBL" id="SNRW01002078">
    <property type="protein sequence ID" value="KAA6393997.1"/>
    <property type="molecule type" value="Genomic_DNA"/>
</dbReference>
<comment type="caution">
    <text evidence="3">The sequence shown here is derived from an EMBL/GenBank/DDBJ whole genome shotgun (WGS) entry which is preliminary data.</text>
</comment>
<feature type="compositionally biased region" description="Basic and acidic residues" evidence="1">
    <location>
        <begin position="158"/>
        <end position="167"/>
    </location>
</feature>
<proteinExistence type="predicted"/>
<feature type="compositionally biased region" description="Basic and acidic residues" evidence="1">
    <location>
        <begin position="180"/>
        <end position="202"/>
    </location>
</feature>
<evidence type="ECO:0000259" key="2">
    <source>
        <dbReference type="PROSITE" id="PS50878"/>
    </source>
</evidence>
<name>A0A5J4WGD4_9EUKA</name>
<dbReference type="Gene3D" id="3.30.70.270">
    <property type="match status" value="1"/>
</dbReference>
<dbReference type="InterPro" id="IPR043502">
    <property type="entry name" value="DNA/RNA_pol_sf"/>
</dbReference>
<evidence type="ECO:0000256" key="1">
    <source>
        <dbReference type="SAM" id="MobiDB-lite"/>
    </source>
</evidence>
<organism evidence="3 4">
    <name type="scientific">Streblomastix strix</name>
    <dbReference type="NCBI Taxonomy" id="222440"/>
    <lineage>
        <taxon>Eukaryota</taxon>
        <taxon>Metamonada</taxon>
        <taxon>Preaxostyla</taxon>
        <taxon>Oxymonadida</taxon>
        <taxon>Streblomastigidae</taxon>
        <taxon>Streblomastix</taxon>
    </lineage>
</organism>
<dbReference type="Pfam" id="PF00078">
    <property type="entry name" value="RVT_1"/>
    <property type="match status" value="1"/>
</dbReference>
<dbReference type="InterPro" id="IPR043128">
    <property type="entry name" value="Rev_trsase/Diguanyl_cyclase"/>
</dbReference>
<dbReference type="Gene3D" id="3.10.10.10">
    <property type="entry name" value="HIV Type 1 Reverse Transcriptase, subunit A, domain 1"/>
    <property type="match status" value="1"/>
</dbReference>
<dbReference type="OrthoDB" id="6083831at2759"/>
<dbReference type="SUPFAM" id="SSF56672">
    <property type="entry name" value="DNA/RNA polymerases"/>
    <property type="match status" value="1"/>
</dbReference>
<dbReference type="Proteomes" id="UP000324800">
    <property type="component" value="Unassembled WGS sequence"/>
</dbReference>
<dbReference type="PROSITE" id="PS50878">
    <property type="entry name" value="RT_POL"/>
    <property type="match status" value="1"/>
</dbReference>
<accession>A0A5J4WGD4</accession>
<feature type="domain" description="Reverse transcriptase" evidence="2">
    <location>
        <begin position="1"/>
        <end position="172"/>
    </location>
</feature>